<evidence type="ECO:0000313" key="3">
    <source>
        <dbReference type="Proteomes" id="UP000676565"/>
    </source>
</evidence>
<gene>
    <name evidence="2" type="ORF">J8F10_07960</name>
</gene>
<protein>
    <recommendedName>
        <fullName evidence="4">WD40 repeat domain-containing protein</fullName>
    </recommendedName>
</protein>
<evidence type="ECO:0000256" key="1">
    <source>
        <dbReference type="SAM" id="MobiDB-lite"/>
    </source>
</evidence>
<dbReference type="InterPro" id="IPR015943">
    <property type="entry name" value="WD40/YVTN_repeat-like_dom_sf"/>
</dbReference>
<feature type="compositionally biased region" description="Basic and acidic residues" evidence="1">
    <location>
        <begin position="1"/>
        <end position="13"/>
    </location>
</feature>
<reference evidence="2 3" key="1">
    <citation type="submission" date="2021-04" db="EMBL/GenBank/DDBJ databases">
        <authorList>
            <person name="Ivanova A."/>
        </authorList>
    </citation>
    <scope>NUCLEOTIDE SEQUENCE [LARGE SCALE GENOMIC DNA]</scope>
    <source>
        <strain evidence="2 3">G18</strain>
    </source>
</reference>
<comment type="caution">
    <text evidence="2">The sequence shown here is derived from an EMBL/GenBank/DDBJ whole genome shotgun (WGS) entry which is preliminary data.</text>
</comment>
<sequence length="558" mass="58906">MNRVAREPQRLDAAEAPAALLSKENKADPTDFAPAQPAPDLTTAPVKALSGLPGAGAVDLDQAAPKPPAPQPVAHSSEIPADGPQPRKTRENEPEETAENTSRYQCPEAKSGTDRRLRTRVGARLLAVTLGTAAVIAYMKNTEPPEAIKTEAQNEDPSAPADPNSADQALEPEGTRPALELTAARPAFTVGKEPIVFERADKPSEPRFILETEFDLVRRAFPPFDPKTADTFVVVRTGTNFALDAYSPSSRVRVSRLEFTADPVEPIWDLHSSATATRFLAASGGKLTVWDLEGNTKLADAVDPFAGKPDHQKDGLAAAFFAPQPDQIVTVSTAGAVHLFDVRRGATVSEFIAPRGARGKVILGASVARAAGGGSIVLVVGGVLYQIKAGAALDRLRVHDLGGEVKPLAVAASGTPGRLLLTLETKGKGKKDRALFYLPLGAESRPVTSLWPPGAGAPKGALWVNDTSAGVITESGVVWFSDDQNKFGPVVVTRPAGGGLYFGAGNLFWFVVPHPSNPARSVLVPQAVPFGDTFEFRGAAEANEPLRVLRIDPNGLAK</sequence>
<name>A0ABS5BNA9_9BACT</name>
<feature type="region of interest" description="Disordered" evidence="1">
    <location>
        <begin position="152"/>
        <end position="171"/>
    </location>
</feature>
<evidence type="ECO:0008006" key="4">
    <source>
        <dbReference type="Google" id="ProtNLM"/>
    </source>
</evidence>
<dbReference type="SUPFAM" id="SSF50998">
    <property type="entry name" value="Quinoprotein alcohol dehydrogenase-like"/>
    <property type="match status" value="1"/>
</dbReference>
<dbReference type="EMBL" id="JAGKQQ010000001">
    <property type="protein sequence ID" value="MBP3955214.1"/>
    <property type="molecule type" value="Genomic_DNA"/>
</dbReference>
<dbReference type="Proteomes" id="UP000676565">
    <property type="component" value="Unassembled WGS sequence"/>
</dbReference>
<keyword evidence="3" id="KW-1185">Reference proteome</keyword>
<evidence type="ECO:0000313" key="2">
    <source>
        <dbReference type="EMBL" id="MBP3955214.1"/>
    </source>
</evidence>
<feature type="region of interest" description="Disordered" evidence="1">
    <location>
        <begin position="1"/>
        <end position="115"/>
    </location>
</feature>
<proteinExistence type="predicted"/>
<organism evidence="2 3">
    <name type="scientific">Gemmata palustris</name>
    <dbReference type="NCBI Taxonomy" id="2822762"/>
    <lineage>
        <taxon>Bacteria</taxon>
        <taxon>Pseudomonadati</taxon>
        <taxon>Planctomycetota</taxon>
        <taxon>Planctomycetia</taxon>
        <taxon>Gemmatales</taxon>
        <taxon>Gemmataceae</taxon>
        <taxon>Gemmata</taxon>
    </lineage>
</organism>
<dbReference type="Gene3D" id="2.130.10.10">
    <property type="entry name" value="YVTN repeat-like/Quinoprotein amine dehydrogenase"/>
    <property type="match status" value="1"/>
</dbReference>
<dbReference type="InterPro" id="IPR011047">
    <property type="entry name" value="Quinoprotein_ADH-like_sf"/>
</dbReference>
<dbReference type="RefSeq" id="WP_210653305.1">
    <property type="nucleotide sequence ID" value="NZ_JAGKQQ010000001.1"/>
</dbReference>
<accession>A0ABS5BNA9</accession>